<evidence type="ECO:0000313" key="1">
    <source>
        <dbReference type="EMBL" id="CCH32626.1"/>
    </source>
</evidence>
<organism evidence="1 2">
    <name type="scientific">Saccharothrix espanaensis (strain ATCC 51144 / DSM 44229 / JCM 9112 / NBRC 15066 / NRRL 15764)</name>
    <dbReference type="NCBI Taxonomy" id="1179773"/>
    <lineage>
        <taxon>Bacteria</taxon>
        <taxon>Bacillati</taxon>
        <taxon>Actinomycetota</taxon>
        <taxon>Actinomycetes</taxon>
        <taxon>Pseudonocardiales</taxon>
        <taxon>Pseudonocardiaceae</taxon>
        <taxon>Saccharothrix</taxon>
    </lineage>
</organism>
<dbReference type="OrthoDB" id="4310309at2"/>
<keyword evidence="2" id="KW-1185">Reference proteome</keyword>
<reference evidence="1 2" key="1">
    <citation type="journal article" date="2012" name="BMC Genomics">
        <title>Complete genome sequence of Saccharothrix espanaensis DSM 44229T and comparison to the other completely sequenced Pseudonocardiaceae.</title>
        <authorList>
            <person name="Strobel T."/>
            <person name="Al-Dilaimi A."/>
            <person name="Blom J."/>
            <person name="Gessner A."/>
            <person name="Kalinowski J."/>
            <person name="Luzhetska M."/>
            <person name="Puhler A."/>
            <person name="Szczepanowski R."/>
            <person name="Bechthold A."/>
            <person name="Ruckert C."/>
        </authorList>
    </citation>
    <scope>NUCLEOTIDE SEQUENCE [LARGE SCALE GENOMIC DNA]</scope>
    <source>
        <strain evidence="2">ATCC 51144 / DSM 44229 / JCM 9112 / NBRC 15066 / NRRL 15764</strain>
    </source>
</reference>
<dbReference type="HOGENOM" id="CLU_2847227_0_0_11"/>
<dbReference type="eggNOG" id="COG5563">
    <property type="taxonomic scope" value="Bacteria"/>
</dbReference>
<proteinExistence type="predicted"/>
<name>K0K2W7_SACES</name>
<dbReference type="KEGG" id="sesp:BN6_53660"/>
<dbReference type="AlphaFoldDB" id="K0K2W7"/>
<sequence length="65" mass="6800">MTVGTSTNLVSLHLRENHAVYWTPNGTLIPLGMLPGGRTSYAAIINSKGTIAGTSHSAHGERAVL</sequence>
<protein>
    <submittedName>
        <fullName evidence="1">Uncharacterized protein</fullName>
    </submittedName>
</protein>
<evidence type="ECO:0000313" key="2">
    <source>
        <dbReference type="Proteomes" id="UP000006281"/>
    </source>
</evidence>
<dbReference type="RefSeq" id="WP_015102738.1">
    <property type="nucleotide sequence ID" value="NC_019673.1"/>
</dbReference>
<accession>K0K2W7</accession>
<dbReference type="EMBL" id="HE804045">
    <property type="protein sequence ID" value="CCH32626.1"/>
    <property type="molecule type" value="Genomic_DNA"/>
</dbReference>
<dbReference type="Proteomes" id="UP000006281">
    <property type="component" value="Chromosome"/>
</dbReference>
<gene>
    <name evidence="1" type="ordered locus">BN6_53660</name>
</gene>